<dbReference type="EMBL" id="CADCVN010000230">
    <property type="protein sequence ID" value="CAA9474328.1"/>
    <property type="molecule type" value="Genomic_DNA"/>
</dbReference>
<accession>A0A6J4RP62</accession>
<name>A0A6J4RP62_9BACT</name>
<protein>
    <submittedName>
        <fullName evidence="2">Uncharacterized protein</fullName>
    </submittedName>
</protein>
<reference evidence="2" key="1">
    <citation type="submission" date="2020-02" db="EMBL/GenBank/DDBJ databases">
        <authorList>
            <person name="Meier V. D."/>
        </authorList>
    </citation>
    <scope>NUCLEOTIDE SEQUENCE</scope>
    <source>
        <strain evidence="2">AVDCRST_MAG96</strain>
    </source>
</reference>
<feature type="compositionally biased region" description="Basic residues" evidence="1">
    <location>
        <begin position="1"/>
        <end position="12"/>
    </location>
</feature>
<sequence length="62" mass="7054">MHHNSRERRGKMPKGISPKKVATDSIKAIEKDRFQIAIGLNRMLTVGARISPKLFLNLINKK</sequence>
<organism evidence="2">
    <name type="scientific">uncultured Segetibacter sp</name>
    <dbReference type="NCBI Taxonomy" id="481133"/>
    <lineage>
        <taxon>Bacteria</taxon>
        <taxon>Pseudomonadati</taxon>
        <taxon>Bacteroidota</taxon>
        <taxon>Chitinophagia</taxon>
        <taxon>Chitinophagales</taxon>
        <taxon>Chitinophagaceae</taxon>
        <taxon>Segetibacter</taxon>
        <taxon>environmental samples</taxon>
    </lineage>
</organism>
<feature type="region of interest" description="Disordered" evidence="1">
    <location>
        <begin position="1"/>
        <end position="22"/>
    </location>
</feature>
<proteinExistence type="predicted"/>
<gene>
    <name evidence="2" type="ORF">AVDCRST_MAG96-612</name>
</gene>
<evidence type="ECO:0000256" key="1">
    <source>
        <dbReference type="SAM" id="MobiDB-lite"/>
    </source>
</evidence>
<dbReference type="AlphaFoldDB" id="A0A6J4RP62"/>
<evidence type="ECO:0000313" key="2">
    <source>
        <dbReference type="EMBL" id="CAA9474328.1"/>
    </source>
</evidence>